<accession>G6YK24</accession>
<dbReference type="AlphaFoldDB" id="G6YK24"/>
<gene>
    <name evidence="1" type="ORF">MEA186_31791</name>
</gene>
<dbReference type="EMBL" id="AGSN01000228">
    <property type="protein sequence ID" value="EHH04196.1"/>
    <property type="molecule type" value="Genomic_DNA"/>
</dbReference>
<protein>
    <submittedName>
        <fullName evidence="1">Uncharacterized protein</fullName>
    </submittedName>
</protein>
<reference evidence="1 2" key="1">
    <citation type="journal article" date="2012" name="J. Bacteriol.">
        <title>Draft Genome Sequence of Plant Growth-Promoting Rhizobium Mesorhizobium amorphae, Isolated from Zinc-Lead Mine Tailings.</title>
        <authorList>
            <person name="Hao X."/>
            <person name="Lin Y."/>
            <person name="Johnstone L."/>
            <person name="Baltrus D.A."/>
            <person name="Miller S.J."/>
            <person name="Wei G."/>
            <person name="Rensing C."/>
        </authorList>
    </citation>
    <scope>NUCLEOTIDE SEQUENCE [LARGE SCALE GENOMIC DNA]</scope>
    <source>
        <strain evidence="1 2">CCNWGS0123</strain>
    </source>
</reference>
<evidence type="ECO:0000313" key="1">
    <source>
        <dbReference type="EMBL" id="EHH04196.1"/>
    </source>
</evidence>
<sequence length="34" mass="3618">MFALMAVASAMLTASVAMGLLEPWMILGFNFLVA</sequence>
<keyword evidence="2" id="KW-1185">Reference proteome</keyword>
<proteinExistence type="predicted"/>
<organism evidence="1 2">
    <name type="scientific">Mesorhizobium amorphae CCNWGS0123</name>
    <dbReference type="NCBI Taxonomy" id="1082933"/>
    <lineage>
        <taxon>Bacteria</taxon>
        <taxon>Pseudomonadati</taxon>
        <taxon>Pseudomonadota</taxon>
        <taxon>Alphaproteobacteria</taxon>
        <taxon>Hyphomicrobiales</taxon>
        <taxon>Phyllobacteriaceae</taxon>
        <taxon>Mesorhizobium</taxon>
    </lineage>
</organism>
<dbReference type="Proteomes" id="UP000002949">
    <property type="component" value="Unassembled WGS sequence"/>
</dbReference>
<evidence type="ECO:0000313" key="2">
    <source>
        <dbReference type="Proteomes" id="UP000002949"/>
    </source>
</evidence>
<name>G6YK24_9HYPH</name>